<sequence length="258" mass="30584">MSIVLGLHYAGFFSTTTLILFQLINHKKNSGINPTIIESSQVFSWYRHTSNNIFFDFFKIKNVDSLENIPLTDFDYELRGELQFKKYADYNLDVYFKYVDVYFNLSDNVMNIYNSIISKYNIEFENTCCLFLRGNDKARECEIPDYNKYILKGKELLQSNPNLKFLIQSDEYEFISEMCINFPNNIVFIDEIRVIPRDIKKTVDNNGMTPQINHKYALNFLAIVYIMSKCKYVVCNPGNISVWILLYRKHINDFYQLY</sequence>
<organism evidence="1">
    <name type="scientific">viral metagenome</name>
    <dbReference type="NCBI Taxonomy" id="1070528"/>
    <lineage>
        <taxon>unclassified sequences</taxon>
        <taxon>metagenomes</taxon>
        <taxon>organismal metagenomes</taxon>
    </lineage>
</organism>
<name>A0A6C0KQE1_9ZZZZ</name>
<evidence type="ECO:0000313" key="1">
    <source>
        <dbReference type="EMBL" id="QHU19839.1"/>
    </source>
</evidence>
<dbReference type="EMBL" id="MN740956">
    <property type="protein sequence ID" value="QHU19839.1"/>
    <property type="molecule type" value="Genomic_DNA"/>
</dbReference>
<protein>
    <submittedName>
        <fullName evidence="1">Uncharacterized protein</fullName>
    </submittedName>
</protein>
<dbReference type="Gene3D" id="3.40.50.11350">
    <property type="match status" value="1"/>
</dbReference>
<accession>A0A6C0KQE1</accession>
<reference evidence="1" key="1">
    <citation type="journal article" date="2020" name="Nature">
        <title>Giant virus diversity and host interactions through global metagenomics.</title>
        <authorList>
            <person name="Schulz F."/>
            <person name="Roux S."/>
            <person name="Paez-Espino D."/>
            <person name="Jungbluth S."/>
            <person name="Walsh D.A."/>
            <person name="Denef V.J."/>
            <person name="McMahon K.D."/>
            <person name="Konstantinidis K.T."/>
            <person name="Eloe-Fadrosh E.A."/>
            <person name="Kyrpides N.C."/>
            <person name="Woyke T."/>
        </authorList>
    </citation>
    <scope>NUCLEOTIDE SEQUENCE</scope>
    <source>
        <strain evidence="1">GVMAG-S-3300013014-113</strain>
    </source>
</reference>
<dbReference type="AlphaFoldDB" id="A0A6C0KQE1"/>
<proteinExistence type="predicted"/>